<dbReference type="AlphaFoldDB" id="A0ABC8IVJ5"/>
<dbReference type="EMBL" id="CAKOAT010057600">
    <property type="protein sequence ID" value="CAH8302856.1"/>
    <property type="molecule type" value="Genomic_DNA"/>
</dbReference>
<feature type="region of interest" description="Disordered" evidence="1">
    <location>
        <begin position="51"/>
        <end position="71"/>
    </location>
</feature>
<protein>
    <submittedName>
        <fullName evidence="2">Uncharacterized protein</fullName>
    </submittedName>
</protein>
<comment type="caution">
    <text evidence="2">The sequence shown here is derived from an EMBL/GenBank/DDBJ whole genome shotgun (WGS) entry which is preliminary data.</text>
</comment>
<evidence type="ECO:0000256" key="1">
    <source>
        <dbReference type="SAM" id="MobiDB-lite"/>
    </source>
</evidence>
<dbReference type="Proteomes" id="UP001642260">
    <property type="component" value="Unassembled WGS sequence"/>
</dbReference>
<gene>
    <name evidence="2" type="ORF">ERUC_LOCUS3282</name>
</gene>
<evidence type="ECO:0000313" key="3">
    <source>
        <dbReference type="Proteomes" id="UP001642260"/>
    </source>
</evidence>
<accession>A0ABC8IVJ5</accession>
<proteinExistence type="predicted"/>
<name>A0ABC8IVJ5_ERUVS</name>
<evidence type="ECO:0000313" key="2">
    <source>
        <dbReference type="EMBL" id="CAH8302856.1"/>
    </source>
</evidence>
<sequence>MSLRHTDRTLTGLSLFCFLKGHPNSRSFRIKSIPFYKDLCLIYSSDGMSEQKAPESITEGETNTCNEEDEEGHNRICEPIKGSSISRIDCLSLPMLQDGINPLSISTCEHYEST</sequence>
<keyword evidence="3" id="KW-1185">Reference proteome</keyword>
<reference evidence="2 3" key="1">
    <citation type="submission" date="2022-03" db="EMBL/GenBank/DDBJ databases">
        <authorList>
            <person name="Macdonald S."/>
            <person name="Ahmed S."/>
            <person name="Newling K."/>
        </authorList>
    </citation>
    <scope>NUCLEOTIDE SEQUENCE [LARGE SCALE GENOMIC DNA]</scope>
</reference>
<organism evidence="2 3">
    <name type="scientific">Eruca vesicaria subsp. sativa</name>
    <name type="common">Garden rocket</name>
    <name type="synonym">Eruca sativa</name>
    <dbReference type="NCBI Taxonomy" id="29727"/>
    <lineage>
        <taxon>Eukaryota</taxon>
        <taxon>Viridiplantae</taxon>
        <taxon>Streptophyta</taxon>
        <taxon>Embryophyta</taxon>
        <taxon>Tracheophyta</taxon>
        <taxon>Spermatophyta</taxon>
        <taxon>Magnoliopsida</taxon>
        <taxon>eudicotyledons</taxon>
        <taxon>Gunneridae</taxon>
        <taxon>Pentapetalae</taxon>
        <taxon>rosids</taxon>
        <taxon>malvids</taxon>
        <taxon>Brassicales</taxon>
        <taxon>Brassicaceae</taxon>
        <taxon>Brassiceae</taxon>
        <taxon>Eruca</taxon>
    </lineage>
</organism>